<evidence type="ECO:0000313" key="3">
    <source>
        <dbReference type="EMBL" id="RDB26035.1"/>
    </source>
</evidence>
<dbReference type="PANTHER" id="PTHR10098">
    <property type="entry name" value="RAPSYN-RELATED"/>
    <property type="match status" value="1"/>
</dbReference>
<dbReference type="InterPro" id="IPR024983">
    <property type="entry name" value="CHAT_dom"/>
</dbReference>
<dbReference type="Proteomes" id="UP000076154">
    <property type="component" value="Unassembled WGS sequence"/>
</dbReference>
<dbReference type="OrthoDB" id="3261813at2759"/>
<keyword evidence="4" id="KW-1185">Reference proteome</keyword>
<evidence type="ECO:0000313" key="4">
    <source>
        <dbReference type="Proteomes" id="UP000076154"/>
    </source>
</evidence>
<reference evidence="3" key="1">
    <citation type="submission" date="2018-04" db="EMBL/GenBank/DDBJ databases">
        <title>Whole genome sequencing of Hypsizygus marmoreus.</title>
        <authorList>
            <person name="Choi I.-G."/>
            <person name="Min B."/>
            <person name="Kim J.-G."/>
            <person name="Kim S."/>
            <person name="Oh Y.-L."/>
            <person name="Kong W.-S."/>
            <person name="Park H."/>
            <person name="Jeong J."/>
            <person name="Song E.-S."/>
        </authorList>
    </citation>
    <scope>NUCLEOTIDE SEQUENCE [LARGE SCALE GENOMIC DNA]</scope>
    <source>
        <strain evidence="3">51987-8</strain>
    </source>
</reference>
<keyword evidence="1" id="KW-1133">Transmembrane helix</keyword>
<dbReference type="EMBL" id="LUEZ02000040">
    <property type="protein sequence ID" value="RDB26035.1"/>
    <property type="molecule type" value="Genomic_DNA"/>
</dbReference>
<organism evidence="3 4">
    <name type="scientific">Hypsizygus marmoreus</name>
    <name type="common">White beech mushroom</name>
    <name type="synonym">Agaricus marmoreus</name>
    <dbReference type="NCBI Taxonomy" id="39966"/>
    <lineage>
        <taxon>Eukaryota</taxon>
        <taxon>Fungi</taxon>
        <taxon>Dikarya</taxon>
        <taxon>Basidiomycota</taxon>
        <taxon>Agaricomycotina</taxon>
        <taxon>Agaricomycetes</taxon>
        <taxon>Agaricomycetidae</taxon>
        <taxon>Agaricales</taxon>
        <taxon>Tricholomatineae</taxon>
        <taxon>Lyophyllaceae</taxon>
        <taxon>Hypsizygus</taxon>
    </lineage>
</organism>
<protein>
    <recommendedName>
        <fullName evidence="2">CHAT domain-containing protein</fullName>
    </recommendedName>
</protein>
<evidence type="ECO:0000256" key="1">
    <source>
        <dbReference type="SAM" id="Phobius"/>
    </source>
</evidence>
<gene>
    <name evidence="3" type="ORF">Hypma_006307</name>
</gene>
<accession>A0A369K0C4</accession>
<dbReference type="SUPFAM" id="SSF48452">
    <property type="entry name" value="TPR-like"/>
    <property type="match status" value="2"/>
</dbReference>
<feature type="transmembrane region" description="Helical" evidence="1">
    <location>
        <begin position="16"/>
        <end position="34"/>
    </location>
</feature>
<evidence type="ECO:0000259" key="2">
    <source>
        <dbReference type="Pfam" id="PF12770"/>
    </source>
</evidence>
<comment type="caution">
    <text evidence="3">The sequence shown here is derived from an EMBL/GenBank/DDBJ whole genome shotgun (WGS) entry which is preliminary data.</text>
</comment>
<dbReference type="InParanoid" id="A0A369K0C4"/>
<dbReference type="InterPro" id="IPR011990">
    <property type="entry name" value="TPR-like_helical_dom_sf"/>
</dbReference>
<dbReference type="Pfam" id="PF12770">
    <property type="entry name" value="CHAT"/>
    <property type="match status" value="1"/>
</dbReference>
<dbReference type="Gene3D" id="1.25.40.10">
    <property type="entry name" value="Tetratricopeptide repeat domain"/>
    <property type="match status" value="3"/>
</dbReference>
<dbReference type="PANTHER" id="PTHR10098:SF108">
    <property type="entry name" value="TETRATRICOPEPTIDE REPEAT PROTEIN 28"/>
    <property type="match status" value="1"/>
</dbReference>
<name>A0A369K0C4_HYPMA</name>
<dbReference type="STRING" id="39966.A0A369K0C4"/>
<feature type="domain" description="CHAT" evidence="2">
    <location>
        <begin position="1041"/>
        <end position="1320"/>
    </location>
</feature>
<feature type="transmembrane region" description="Helical" evidence="1">
    <location>
        <begin position="40"/>
        <end position="58"/>
    </location>
</feature>
<keyword evidence="1" id="KW-0812">Transmembrane</keyword>
<proteinExistence type="predicted"/>
<keyword evidence="1" id="KW-0472">Membrane</keyword>
<sequence>MLQVIMPSMRFPFPTLLCRFAIMVAVVAFGWFTMRGISTFIYSTFGISSVTIHTLVFLTTRRWINRAFSFPSGYFIFTITDYLNEFSPHDAIILYRNTIARMGPGDERSTIYLANLGTVLFLRFKSALGTLHDLDEAIASYRGAIANSPGEGQSIRHLERLAGLLWERFQLTQGREDMEEAVKHFQTVFNARPPGHPYRITAVFNLIQTLIVRNTELGRPEDDAVVWRLYGELLASCQPSFTSRILFHCREILQLKLVSEVFTYLHYSPVLVMPSPSELLTALTATTDQLTLDLMSIMLTQLAEDPTDQRLKSSISILGSVLDSNPQPQRQRHIYSGALGHVYSISFGQLGEISDLENAIAHYRDGLYQCPKDHAVRQFHLTNLATALRSRYTQLGQTEDLTEAIVCYLEAHSLSPLGHPERPLTTMNLANTLILRYQSDGDLGDLQQAVVQLREMLLWMPDDHPLRASIITSIAVNLGIRSDITGNDSDLKDAVTYLRSALTLSTSGSVRQSTLHNMSTALMTRFSHLNSIADLEEAINHLREALSLCPMRSPDRWALLLNLMSSIMTRFEILNLAPDIDEVIQLCGQALDACPPGHINRTACLDNLGSALHSRYLYNEGTQLSDLEESIAHRESVVLHYRQGHSLLSGALESLAIVIHERFIKLRDVEDLERVIELHNEALSLCPPGHTRRFQVLFNLGNAMRERYALHKHASDLEDAISHYSEAETLHPADRTAQIGVKKALAASYLDRAQIAASVDGVEEAFMLFELAANHHNATSREQFGAALIWVQKAQQHKHGSLLRAYSRTLTLLDRSLVVYPTIEAQQKLLATFPKSLAIDAASTAISEGKLELAIECLEQGRSVLWSRMTGYRHSLEKLRAVDEALATRFEALSAQLEQHATTSEHKSFHPFSVSGQFEGISVGLPPNIERRLQTQRLVFKEWEKTVDRIRDTEGFDDFLRTVRFSTLRGAAVEGPVIVVNISEHRSDAIVVRHVDPPVLIPLPNATPTVIRELASHLQKAINRNNATMSYPARMTTLIRVLRALWEHVVSPIKEKLDELGIQEGSRIWWCPTAELCSLPIHAAGRHRPGEKNLPDLYISSYVPNLASLIRSREGTVTASKPELAVIALHDGSLPMVQEEIDRIEQSVPSATLLAGDKANHEEVLSALRTHSWAHFACHGALRSQPFQSLFELQNGEMLTLLDIIKARLPRAEFAFLSACHTAAAQDAGTPDEVIHLASALQFSGFRSVVGTLWEIVDDDAPEVAGEFYRNVVGSKAEGEAEGRAMDYRNSARAMNSSVNRLRSQQGMTPDRWVPFVHVGA</sequence>